<dbReference type="AlphaFoldDB" id="A0A8X7VNF2"/>
<evidence type="ECO:0000256" key="1">
    <source>
        <dbReference type="SAM" id="MobiDB-lite"/>
    </source>
</evidence>
<name>A0A8X7VNF2_BRACI</name>
<evidence type="ECO:0000313" key="3">
    <source>
        <dbReference type="Proteomes" id="UP000886595"/>
    </source>
</evidence>
<feature type="compositionally biased region" description="Basic and acidic residues" evidence="1">
    <location>
        <begin position="33"/>
        <end position="58"/>
    </location>
</feature>
<proteinExistence type="predicted"/>
<dbReference type="Proteomes" id="UP000886595">
    <property type="component" value="Unassembled WGS sequence"/>
</dbReference>
<protein>
    <submittedName>
        <fullName evidence="2">Uncharacterized protein</fullName>
    </submittedName>
</protein>
<keyword evidence="3" id="KW-1185">Reference proteome</keyword>
<dbReference type="EMBL" id="JAAMPC010000004">
    <property type="protein sequence ID" value="KAG2314496.1"/>
    <property type="molecule type" value="Genomic_DNA"/>
</dbReference>
<feature type="region of interest" description="Disordered" evidence="1">
    <location>
        <begin position="15"/>
        <end position="78"/>
    </location>
</feature>
<sequence>MRFCFDIRQEVSSTGIDHGFGAHQSASPLLNKNADEAHNGKSPRLETRSVERPEHADNPGDQSFPEVEDPTFSLGVTQEGSTDTVMIACPLGYVIPLEDARAEANEGWKSKRNRVTPAGLQDFQWDPKIWVPYSVSPDIDRVFE</sequence>
<gene>
    <name evidence="2" type="ORF">Bca52824_017618</name>
</gene>
<evidence type="ECO:0000313" key="2">
    <source>
        <dbReference type="EMBL" id="KAG2314496.1"/>
    </source>
</evidence>
<comment type="caution">
    <text evidence="2">The sequence shown here is derived from an EMBL/GenBank/DDBJ whole genome shotgun (WGS) entry which is preliminary data.</text>
</comment>
<organism evidence="2 3">
    <name type="scientific">Brassica carinata</name>
    <name type="common">Ethiopian mustard</name>
    <name type="synonym">Abyssinian cabbage</name>
    <dbReference type="NCBI Taxonomy" id="52824"/>
    <lineage>
        <taxon>Eukaryota</taxon>
        <taxon>Viridiplantae</taxon>
        <taxon>Streptophyta</taxon>
        <taxon>Embryophyta</taxon>
        <taxon>Tracheophyta</taxon>
        <taxon>Spermatophyta</taxon>
        <taxon>Magnoliopsida</taxon>
        <taxon>eudicotyledons</taxon>
        <taxon>Gunneridae</taxon>
        <taxon>Pentapetalae</taxon>
        <taxon>rosids</taxon>
        <taxon>malvids</taxon>
        <taxon>Brassicales</taxon>
        <taxon>Brassicaceae</taxon>
        <taxon>Brassiceae</taxon>
        <taxon>Brassica</taxon>
    </lineage>
</organism>
<reference evidence="2 3" key="1">
    <citation type="submission" date="2020-02" db="EMBL/GenBank/DDBJ databases">
        <authorList>
            <person name="Ma Q."/>
            <person name="Huang Y."/>
            <person name="Song X."/>
            <person name="Pei D."/>
        </authorList>
    </citation>
    <scope>NUCLEOTIDE SEQUENCE [LARGE SCALE GENOMIC DNA]</scope>
    <source>
        <strain evidence="2">Sxm20200214</strain>
        <tissue evidence="2">Leaf</tissue>
    </source>
</reference>
<accession>A0A8X7VNF2</accession>